<feature type="transmembrane region" description="Helical" evidence="6">
    <location>
        <begin position="39"/>
        <end position="60"/>
    </location>
</feature>
<feature type="transmembrane region" description="Helical" evidence="6">
    <location>
        <begin position="309"/>
        <end position="330"/>
    </location>
</feature>
<feature type="transmembrane region" description="Helical" evidence="6">
    <location>
        <begin position="175"/>
        <end position="193"/>
    </location>
</feature>
<dbReference type="RefSeq" id="WP_117621399.1">
    <property type="nucleotide sequence ID" value="NZ_QSON01000009.1"/>
</dbReference>
<feature type="transmembrane region" description="Helical" evidence="6">
    <location>
        <begin position="81"/>
        <end position="101"/>
    </location>
</feature>
<dbReference type="InterPro" id="IPR012732">
    <property type="entry name" value="Thia_CytX"/>
</dbReference>
<evidence type="ECO:0000256" key="5">
    <source>
        <dbReference type="ARBA" id="ARBA00023136"/>
    </source>
</evidence>
<keyword evidence="5 6" id="KW-0472">Membrane</keyword>
<name>A0A374P3L4_9FIRM</name>
<dbReference type="Gene3D" id="1.10.4160.10">
    <property type="entry name" value="Hydantoin permease"/>
    <property type="match status" value="1"/>
</dbReference>
<evidence type="ECO:0000313" key="8">
    <source>
        <dbReference type="Proteomes" id="UP000263014"/>
    </source>
</evidence>
<protein>
    <submittedName>
        <fullName evidence="7">Putative hydroxymethylpyrimidine transporter CytX</fullName>
    </submittedName>
</protein>
<dbReference type="GO" id="GO:0005886">
    <property type="term" value="C:plasma membrane"/>
    <property type="evidence" value="ECO:0007669"/>
    <property type="project" value="TreeGrafter"/>
</dbReference>
<comment type="subcellular location">
    <subcellularLocation>
        <location evidence="1">Membrane</location>
        <topology evidence="1">Multi-pass membrane protein</topology>
    </subcellularLocation>
</comment>
<feature type="transmembrane region" description="Helical" evidence="6">
    <location>
        <begin position="144"/>
        <end position="163"/>
    </location>
</feature>
<dbReference type="GO" id="GO:0015209">
    <property type="term" value="F:cytosine transmembrane transporter activity"/>
    <property type="evidence" value="ECO:0007669"/>
    <property type="project" value="InterPro"/>
</dbReference>
<dbReference type="InterPro" id="IPR001248">
    <property type="entry name" value="Pur-cyt_permease"/>
</dbReference>
<keyword evidence="4 6" id="KW-1133">Transmembrane helix</keyword>
<evidence type="ECO:0000256" key="4">
    <source>
        <dbReference type="ARBA" id="ARBA00022989"/>
    </source>
</evidence>
<feature type="transmembrane region" description="Helical" evidence="6">
    <location>
        <begin position="213"/>
        <end position="232"/>
    </location>
</feature>
<feature type="transmembrane region" description="Helical" evidence="6">
    <location>
        <begin position="342"/>
        <end position="361"/>
    </location>
</feature>
<evidence type="ECO:0000256" key="3">
    <source>
        <dbReference type="ARBA" id="ARBA00022692"/>
    </source>
</evidence>
<dbReference type="EMBL" id="QSON01000009">
    <property type="protein sequence ID" value="RGJ01451.1"/>
    <property type="molecule type" value="Genomic_DNA"/>
</dbReference>
<dbReference type="InterPro" id="IPR030191">
    <property type="entry name" value="CodB"/>
</dbReference>
<feature type="transmembrane region" description="Helical" evidence="6">
    <location>
        <begin position="373"/>
        <end position="390"/>
    </location>
</feature>
<comment type="similarity">
    <text evidence="2">Belongs to the purine-cytosine permease (2.A.39) family.</text>
</comment>
<dbReference type="AlphaFoldDB" id="A0A374P3L4"/>
<gene>
    <name evidence="7" type="primary">cytX</name>
    <name evidence="7" type="ORF">DXD79_18820</name>
</gene>
<evidence type="ECO:0000256" key="6">
    <source>
        <dbReference type="SAM" id="Phobius"/>
    </source>
</evidence>
<sequence>MENKGTSTLNNGLIWFGAGVSIAEILTGTYLAPLGFEKGLAAILLGHLIGCTMLFFAGLIGGMKRLSAMETVKLSFGGKGCLLFAVLNVLQLVGWTAIMIYDGALAANSIYGTGAWIWCLVIGGLIIVWILIGLKNLGKLNTVAMALLFILTLILGKVIFSGYGGSGLVSEEGMSFGAAVELSVAMPLSWLPLISDYTREAKKPFQATLTSTLVYGVVSCFMYIIGMGAALFTGTYDIAVIMVKAGLGAAGLFIIVLSTVTTTFLDAFSAGVSSTVISRAVKEKWAAIAVTVIGTIAAIVYPMDNITNFLYLIGSVFAPMIAIQIADTFILKNDFRTVRFHVPNLVIWACGFVLYRILMHVDTPVGNTLPDMAVTIGICLVYHAVSSAAGSKKVNKAEPENV</sequence>
<dbReference type="PANTHER" id="PTHR30569">
    <property type="entry name" value="CYTOSINE TRANSPORTER CODB"/>
    <property type="match status" value="1"/>
</dbReference>
<reference evidence="7 8" key="1">
    <citation type="submission" date="2018-08" db="EMBL/GenBank/DDBJ databases">
        <title>A genome reference for cultivated species of the human gut microbiota.</title>
        <authorList>
            <person name="Zou Y."/>
            <person name="Xue W."/>
            <person name="Luo G."/>
        </authorList>
    </citation>
    <scope>NUCLEOTIDE SEQUENCE [LARGE SCALE GENOMIC DNA]</scope>
    <source>
        <strain evidence="7 8">TM09-12</strain>
    </source>
</reference>
<dbReference type="Pfam" id="PF02133">
    <property type="entry name" value="Transp_cyt_pur"/>
    <property type="match status" value="1"/>
</dbReference>
<feature type="transmembrane region" description="Helical" evidence="6">
    <location>
        <begin position="238"/>
        <end position="265"/>
    </location>
</feature>
<accession>A0A374P3L4</accession>
<evidence type="ECO:0000313" key="7">
    <source>
        <dbReference type="EMBL" id="RGJ01451.1"/>
    </source>
</evidence>
<evidence type="ECO:0000256" key="1">
    <source>
        <dbReference type="ARBA" id="ARBA00004141"/>
    </source>
</evidence>
<evidence type="ECO:0000256" key="2">
    <source>
        <dbReference type="ARBA" id="ARBA00008974"/>
    </source>
</evidence>
<comment type="caution">
    <text evidence="7">The sequence shown here is derived from an EMBL/GenBank/DDBJ whole genome shotgun (WGS) entry which is preliminary data.</text>
</comment>
<dbReference type="PANTHER" id="PTHR30569:SF0">
    <property type="entry name" value="CYTOSINE PERMEASE"/>
    <property type="match status" value="1"/>
</dbReference>
<feature type="transmembrane region" description="Helical" evidence="6">
    <location>
        <begin position="12"/>
        <end position="33"/>
    </location>
</feature>
<proteinExistence type="inferred from homology"/>
<dbReference type="Proteomes" id="UP000263014">
    <property type="component" value="Unassembled WGS sequence"/>
</dbReference>
<feature type="transmembrane region" description="Helical" evidence="6">
    <location>
        <begin position="285"/>
        <end position="303"/>
    </location>
</feature>
<keyword evidence="3 6" id="KW-0812">Transmembrane</keyword>
<feature type="transmembrane region" description="Helical" evidence="6">
    <location>
        <begin position="113"/>
        <end position="132"/>
    </location>
</feature>
<organism evidence="7 8">
    <name type="scientific">Hungatella hathewayi</name>
    <dbReference type="NCBI Taxonomy" id="154046"/>
    <lineage>
        <taxon>Bacteria</taxon>
        <taxon>Bacillati</taxon>
        <taxon>Bacillota</taxon>
        <taxon>Clostridia</taxon>
        <taxon>Lachnospirales</taxon>
        <taxon>Lachnospiraceae</taxon>
        <taxon>Hungatella</taxon>
    </lineage>
</organism>
<dbReference type="NCBIfam" id="TIGR02358">
    <property type="entry name" value="thia_cytX"/>
    <property type="match status" value="1"/>
</dbReference>